<gene>
    <name evidence="3" type="ORF">INT43_007951</name>
</gene>
<name>A0A8H7UFC9_MORIS</name>
<evidence type="ECO:0000313" key="3">
    <source>
        <dbReference type="EMBL" id="KAG2177294.1"/>
    </source>
</evidence>
<proteinExistence type="predicted"/>
<organism evidence="3 4">
    <name type="scientific">Mortierella isabellina</name>
    <name type="common">Filamentous fungus</name>
    <name type="synonym">Umbelopsis isabellina</name>
    <dbReference type="NCBI Taxonomy" id="91625"/>
    <lineage>
        <taxon>Eukaryota</taxon>
        <taxon>Fungi</taxon>
        <taxon>Fungi incertae sedis</taxon>
        <taxon>Mucoromycota</taxon>
        <taxon>Mucoromycotina</taxon>
        <taxon>Umbelopsidomycetes</taxon>
        <taxon>Umbelopsidales</taxon>
        <taxon>Umbelopsidaceae</taxon>
        <taxon>Umbelopsis</taxon>
    </lineage>
</organism>
<evidence type="ECO:0000313" key="4">
    <source>
        <dbReference type="Proteomes" id="UP000654370"/>
    </source>
</evidence>
<dbReference type="AlphaFoldDB" id="A0A8H7UFC9"/>
<evidence type="ECO:0000256" key="1">
    <source>
        <dbReference type="SAM" id="MobiDB-lite"/>
    </source>
</evidence>
<accession>A0A8H7UFC9</accession>
<sequence length="179" mass="20499">MPKNPTPHQLSKNLEYVQKEAPFLAKLKAKHQDPIKKKFEDWQPQDDDDDYDEFEGAQVVVLKEGKHYSQNDLQRHLRGEDVDLKKKDKEGSVEEEEEDSSPVDASGKLKFRAKKKATGDQAPLVIVGSKALKRKHADNKMETSEDNSGESSKTDETKKKKKKDKKEKKSMLSFNVEDE</sequence>
<feature type="domain" description="DUF4604" evidence="2">
    <location>
        <begin position="12"/>
        <end position="178"/>
    </location>
</feature>
<protein>
    <recommendedName>
        <fullName evidence="2">DUF4604 domain-containing protein</fullName>
    </recommendedName>
</protein>
<dbReference type="Proteomes" id="UP000654370">
    <property type="component" value="Unassembled WGS sequence"/>
</dbReference>
<feature type="compositionally biased region" description="Basic residues" evidence="1">
    <location>
        <begin position="159"/>
        <end position="168"/>
    </location>
</feature>
<reference evidence="3" key="1">
    <citation type="submission" date="2020-12" db="EMBL/GenBank/DDBJ databases">
        <title>Metabolic potential, ecology and presence of endohyphal bacteria is reflected in genomic diversity of Mucoromycotina.</title>
        <authorList>
            <person name="Muszewska A."/>
            <person name="Okrasinska A."/>
            <person name="Steczkiewicz K."/>
            <person name="Drgas O."/>
            <person name="Orlowska M."/>
            <person name="Perlinska-Lenart U."/>
            <person name="Aleksandrzak-Piekarczyk T."/>
            <person name="Szatraj K."/>
            <person name="Zielenkiewicz U."/>
            <person name="Pilsyk S."/>
            <person name="Malc E."/>
            <person name="Mieczkowski P."/>
            <person name="Kruszewska J.S."/>
            <person name="Biernat P."/>
            <person name="Pawlowska J."/>
        </authorList>
    </citation>
    <scope>NUCLEOTIDE SEQUENCE</scope>
    <source>
        <strain evidence="3">WA0000067209</strain>
    </source>
</reference>
<evidence type="ECO:0000259" key="2">
    <source>
        <dbReference type="Pfam" id="PF15377"/>
    </source>
</evidence>
<dbReference type="EMBL" id="JAEPQZ010000009">
    <property type="protein sequence ID" value="KAG2177294.1"/>
    <property type="molecule type" value="Genomic_DNA"/>
</dbReference>
<feature type="region of interest" description="Disordered" evidence="1">
    <location>
        <begin position="70"/>
        <end position="179"/>
    </location>
</feature>
<dbReference type="OrthoDB" id="2553298at2759"/>
<comment type="caution">
    <text evidence="3">The sequence shown here is derived from an EMBL/GenBank/DDBJ whole genome shotgun (WGS) entry which is preliminary data.</text>
</comment>
<feature type="region of interest" description="Disordered" evidence="1">
    <location>
        <begin position="29"/>
        <end position="52"/>
    </location>
</feature>
<dbReference type="InterPro" id="IPR027911">
    <property type="entry name" value="DUF4604"/>
</dbReference>
<feature type="compositionally biased region" description="Acidic residues" evidence="1">
    <location>
        <begin position="43"/>
        <end position="52"/>
    </location>
</feature>
<feature type="compositionally biased region" description="Basic and acidic residues" evidence="1">
    <location>
        <begin position="70"/>
        <end position="92"/>
    </location>
</feature>
<keyword evidence="4" id="KW-1185">Reference proteome</keyword>
<feature type="compositionally biased region" description="Basic and acidic residues" evidence="1">
    <location>
        <begin position="30"/>
        <end position="41"/>
    </location>
</feature>
<dbReference type="Pfam" id="PF15377">
    <property type="entry name" value="DUF4604"/>
    <property type="match status" value="1"/>
</dbReference>